<keyword evidence="2" id="KW-1185">Reference proteome</keyword>
<accession>A0ACB9RXD1</accession>
<evidence type="ECO:0000313" key="1">
    <source>
        <dbReference type="EMBL" id="KAI4383760.1"/>
    </source>
</evidence>
<dbReference type="Proteomes" id="UP001057402">
    <property type="component" value="Chromosome 3"/>
</dbReference>
<protein>
    <submittedName>
        <fullName evidence="1">Uncharacterized protein</fullName>
    </submittedName>
</protein>
<dbReference type="EMBL" id="CM042882">
    <property type="protein sequence ID" value="KAI4383760.1"/>
    <property type="molecule type" value="Genomic_DNA"/>
</dbReference>
<sequence>MLSLSIPCQLGSRTPNTLLPLIGKRKFFNSPEVVLTLKQVNTFPEEANEQNGWDSLEGSGLKKMQRVLKSSTMNSLDGTAPTKDDIAGNELSRSASPLA</sequence>
<reference evidence="2" key="1">
    <citation type="journal article" date="2023" name="Front. Plant Sci.">
        <title>Chromosomal-level genome assembly of Melastoma candidum provides insights into trichome evolution.</title>
        <authorList>
            <person name="Zhong Y."/>
            <person name="Wu W."/>
            <person name="Sun C."/>
            <person name="Zou P."/>
            <person name="Liu Y."/>
            <person name="Dai S."/>
            <person name="Zhou R."/>
        </authorList>
    </citation>
    <scope>NUCLEOTIDE SEQUENCE [LARGE SCALE GENOMIC DNA]</scope>
</reference>
<evidence type="ECO:0000313" key="2">
    <source>
        <dbReference type="Proteomes" id="UP001057402"/>
    </source>
</evidence>
<gene>
    <name evidence="1" type="ORF">MLD38_009562</name>
</gene>
<proteinExistence type="predicted"/>
<organism evidence="1 2">
    <name type="scientific">Melastoma candidum</name>
    <dbReference type="NCBI Taxonomy" id="119954"/>
    <lineage>
        <taxon>Eukaryota</taxon>
        <taxon>Viridiplantae</taxon>
        <taxon>Streptophyta</taxon>
        <taxon>Embryophyta</taxon>
        <taxon>Tracheophyta</taxon>
        <taxon>Spermatophyta</taxon>
        <taxon>Magnoliopsida</taxon>
        <taxon>eudicotyledons</taxon>
        <taxon>Gunneridae</taxon>
        <taxon>Pentapetalae</taxon>
        <taxon>rosids</taxon>
        <taxon>malvids</taxon>
        <taxon>Myrtales</taxon>
        <taxon>Melastomataceae</taxon>
        <taxon>Melastomatoideae</taxon>
        <taxon>Melastomateae</taxon>
        <taxon>Melastoma</taxon>
    </lineage>
</organism>
<comment type="caution">
    <text evidence="1">The sequence shown here is derived from an EMBL/GenBank/DDBJ whole genome shotgun (WGS) entry which is preliminary data.</text>
</comment>
<name>A0ACB9RXD1_9MYRT</name>